<dbReference type="Gene3D" id="3.90.850.10">
    <property type="entry name" value="Fumarylacetoacetase-like, C-terminal domain"/>
    <property type="match status" value="1"/>
</dbReference>
<evidence type="ECO:0000313" key="3">
    <source>
        <dbReference type="EMBL" id="GJD47732.1"/>
    </source>
</evidence>
<reference evidence="3" key="2">
    <citation type="submission" date="2021-08" db="EMBL/GenBank/DDBJ databases">
        <authorList>
            <person name="Tani A."/>
            <person name="Ola A."/>
            <person name="Ogura Y."/>
            <person name="Katsura K."/>
            <person name="Hayashi T."/>
        </authorList>
    </citation>
    <scope>NUCLEOTIDE SEQUENCE</scope>
    <source>
        <strain evidence="3">KCTC 52305</strain>
    </source>
</reference>
<protein>
    <submittedName>
        <fullName evidence="3">2-keto-4-pentenoate hydratase</fullName>
    </submittedName>
</protein>
<reference evidence="3" key="1">
    <citation type="journal article" date="2021" name="Front. Microbiol.">
        <title>Comprehensive Comparative Genomics and Phenotyping of Methylobacterium Species.</title>
        <authorList>
            <person name="Alessa O."/>
            <person name="Ogura Y."/>
            <person name="Fujitani Y."/>
            <person name="Takami H."/>
            <person name="Hayashi T."/>
            <person name="Sahin N."/>
            <person name="Tani A."/>
        </authorList>
    </citation>
    <scope>NUCLEOTIDE SEQUENCE</scope>
    <source>
        <strain evidence="3">KCTC 52305</strain>
    </source>
</reference>
<comment type="caution">
    <text evidence="3">The sequence shown here is derived from an EMBL/GenBank/DDBJ whole genome shotgun (WGS) entry which is preliminary data.</text>
</comment>
<evidence type="ECO:0000256" key="1">
    <source>
        <dbReference type="ARBA" id="ARBA00023239"/>
    </source>
</evidence>
<proteinExistence type="predicted"/>
<evidence type="ECO:0000259" key="2">
    <source>
        <dbReference type="Pfam" id="PF01557"/>
    </source>
</evidence>
<organism evidence="3 4">
    <name type="scientific">Methylobacterium crusticola</name>
    <dbReference type="NCBI Taxonomy" id="1697972"/>
    <lineage>
        <taxon>Bacteria</taxon>
        <taxon>Pseudomonadati</taxon>
        <taxon>Pseudomonadota</taxon>
        <taxon>Alphaproteobacteria</taxon>
        <taxon>Hyphomicrobiales</taxon>
        <taxon>Methylobacteriaceae</taxon>
        <taxon>Methylobacterium</taxon>
    </lineage>
</organism>
<dbReference type="SUPFAM" id="SSF56529">
    <property type="entry name" value="FAH"/>
    <property type="match status" value="1"/>
</dbReference>
<evidence type="ECO:0000313" key="4">
    <source>
        <dbReference type="Proteomes" id="UP001055167"/>
    </source>
</evidence>
<keyword evidence="1" id="KW-0456">Lyase</keyword>
<dbReference type="Pfam" id="PF01557">
    <property type="entry name" value="FAA_hydrolase"/>
    <property type="match status" value="1"/>
</dbReference>
<dbReference type="InterPro" id="IPR036663">
    <property type="entry name" value="Fumarylacetoacetase_C_sf"/>
</dbReference>
<keyword evidence="4" id="KW-1185">Reference proteome</keyword>
<dbReference type="RefSeq" id="WP_128562817.1">
    <property type="nucleotide sequence ID" value="NZ_BPQH01000001.1"/>
</dbReference>
<dbReference type="EMBL" id="BPQH01000001">
    <property type="protein sequence ID" value="GJD47732.1"/>
    <property type="molecule type" value="Genomic_DNA"/>
</dbReference>
<accession>A0ABQ4QRB3</accession>
<name>A0ABQ4QRB3_9HYPH</name>
<gene>
    <name evidence="3" type="primary">mhpD_1</name>
    <name evidence="3" type="ORF">OPKNFCMD_0442</name>
</gene>
<dbReference type="InterPro" id="IPR011234">
    <property type="entry name" value="Fumarylacetoacetase-like_C"/>
</dbReference>
<dbReference type="PANTHER" id="PTHR30143">
    <property type="entry name" value="ACID HYDRATASE"/>
    <property type="match status" value="1"/>
</dbReference>
<feature type="domain" description="Fumarylacetoacetase-like C-terminal" evidence="2">
    <location>
        <begin position="87"/>
        <end position="264"/>
    </location>
</feature>
<dbReference type="PANTHER" id="PTHR30143:SF0">
    <property type="entry name" value="2-KETO-4-PENTENOATE HYDRATASE"/>
    <property type="match status" value="1"/>
</dbReference>
<dbReference type="Proteomes" id="UP001055167">
    <property type="component" value="Unassembled WGS sequence"/>
</dbReference>
<sequence>MERAMDPDAARAAADLLWRHWQEGRPLSALPAPLRPATRRDGYAVQAHVAARSAAPLFGWKIAATSLAGQEHIGAAGPMAGRLLAERVVAPGGEIPLAGNRMRVAEAEIAFRMARDLPARDAPYTVAEVTAAVAGAHLAIEFPNSRLADYAAAGEAALIADNACAHLFVLGPALAPGWRDRDLAALPTAIAAPGRPPHRGRGGNALDDPRIALAWLANEVAGLGPGLRAGEVVTTGTTTVPLPIEAGDVVTAEFDGLGTLSARVGA</sequence>
<dbReference type="InterPro" id="IPR050772">
    <property type="entry name" value="Hydratase-Decarb/MhpD_sf"/>
</dbReference>